<evidence type="ECO:0000256" key="7">
    <source>
        <dbReference type="ARBA" id="ARBA00022741"/>
    </source>
</evidence>
<evidence type="ECO:0000256" key="9">
    <source>
        <dbReference type="ARBA" id="ARBA00022840"/>
    </source>
</evidence>
<dbReference type="FunFam" id="3.30.565.10:FF:000023">
    <property type="entry name" value="PAS domain-containing sensor histidine kinase"/>
    <property type="match status" value="1"/>
</dbReference>
<keyword evidence="4" id="KW-1003">Cell membrane</keyword>
<dbReference type="Pfam" id="PF02518">
    <property type="entry name" value="HATPase_c"/>
    <property type="match status" value="1"/>
</dbReference>
<keyword evidence="5" id="KW-0597">Phosphoprotein</keyword>
<keyword evidence="10" id="KW-0902">Two-component regulatory system</keyword>
<dbReference type="EMBL" id="CYZX01000017">
    <property type="protein sequence ID" value="CUO84798.1"/>
    <property type="molecule type" value="Genomic_DNA"/>
</dbReference>
<feature type="domain" description="Histidine kinase" evidence="13">
    <location>
        <begin position="411"/>
        <end position="633"/>
    </location>
</feature>
<dbReference type="InterPro" id="IPR036097">
    <property type="entry name" value="HisK_dim/P_sf"/>
</dbReference>
<dbReference type="RefSeq" id="WP_207642910.1">
    <property type="nucleotide sequence ID" value="NZ_CABIXQ010000017.1"/>
</dbReference>
<dbReference type="Proteomes" id="UP000095594">
    <property type="component" value="Unassembled WGS sequence"/>
</dbReference>
<evidence type="ECO:0000256" key="3">
    <source>
        <dbReference type="ARBA" id="ARBA00012438"/>
    </source>
</evidence>
<dbReference type="PRINTS" id="PR00344">
    <property type="entry name" value="BCTRLSENSOR"/>
</dbReference>
<sequence>MILKQSLKNKYLEERETKFFIYIAVIMILILSSLIGNIFINRNNDYTYLESTLVFIKTFNIILSALAFISCLISYNRVKKDNIFIISLMYLGLAIGIALGHIDYLTFYHEEINISNYIVVSTSLLRILLLIITISPKSKLRSLIVNNKKKSMIFVVLYTIVFGFLEYNYNSVSIYYSNYFFILYNMFLMVVYIVVSVRLFIVGLKEKEYLYIVLSSSIFVLALKALYAIYGIRVASFYVKLMSVSITYICFCIVIVGSFIELYLYISRTKILNDNLSVFYKLADNNKHSFMFICTEDGKVIYANRKLKEFYFGTNDIQNNCLDDLLKAKMKATGKRNEILNSLNETGLWRGIINNKEENKTIDCTVQLISTYRNNKEIAVSYMDISDEIKRELELEKLKIYDKEKSDFISNISHELKTPLNIFYSTVQLLDSAADKECISFKSTYKKYNKSLHINCKRMLRLINNIMDISMIDMGILKADFRNYDIVFLIEEVTLSVVNYALSKSIVLQFDTNVEEHIIKCDASMIERAILNLLSNAIKFSKENKSIYVNVLVEEKFVRIDIKDEGIGISDESKEFIFDRFVQVDKSFNRMNEGCGIGLSIVKALVNLHGGQVFVDSTVNKGSTFTVLLPNELLNNTEMNLYDNDINNTELELSDIYELLNK</sequence>
<reference evidence="14 15" key="1">
    <citation type="submission" date="2015-09" db="EMBL/GenBank/DDBJ databases">
        <authorList>
            <consortium name="Pathogen Informatics"/>
        </authorList>
    </citation>
    <scope>NUCLEOTIDE SEQUENCE [LARGE SCALE GENOMIC DNA]</scope>
    <source>
        <strain evidence="14 15">2789STDY5834856</strain>
    </source>
</reference>
<feature type="transmembrane region" description="Helical" evidence="12">
    <location>
        <begin position="152"/>
        <end position="169"/>
    </location>
</feature>
<dbReference type="Pfam" id="PF00512">
    <property type="entry name" value="HisKA"/>
    <property type="match status" value="1"/>
</dbReference>
<protein>
    <recommendedName>
        <fullName evidence="3">histidine kinase</fullName>
        <ecNumber evidence="3">2.7.13.3</ecNumber>
    </recommendedName>
</protein>
<dbReference type="InterPro" id="IPR004358">
    <property type="entry name" value="Sig_transdc_His_kin-like_C"/>
</dbReference>
<evidence type="ECO:0000313" key="15">
    <source>
        <dbReference type="Proteomes" id="UP000095594"/>
    </source>
</evidence>
<evidence type="ECO:0000256" key="11">
    <source>
        <dbReference type="ARBA" id="ARBA00023136"/>
    </source>
</evidence>
<evidence type="ECO:0000256" key="2">
    <source>
        <dbReference type="ARBA" id="ARBA00004236"/>
    </source>
</evidence>
<dbReference type="Gene3D" id="3.30.565.10">
    <property type="entry name" value="Histidine kinase-like ATPase, C-terminal domain"/>
    <property type="match status" value="1"/>
</dbReference>
<keyword evidence="12" id="KW-0812">Transmembrane</keyword>
<evidence type="ECO:0000256" key="8">
    <source>
        <dbReference type="ARBA" id="ARBA00022777"/>
    </source>
</evidence>
<dbReference type="SUPFAM" id="SSF47384">
    <property type="entry name" value="Homodimeric domain of signal transducing histidine kinase"/>
    <property type="match status" value="1"/>
</dbReference>
<dbReference type="Gene3D" id="1.10.287.130">
    <property type="match status" value="1"/>
</dbReference>
<evidence type="ECO:0000259" key="13">
    <source>
        <dbReference type="PROSITE" id="PS50109"/>
    </source>
</evidence>
<dbReference type="GO" id="GO:0005886">
    <property type="term" value="C:plasma membrane"/>
    <property type="evidence" value="ECO:0007669"/>
    <property type="project" value="UniProtKB-SubCell"/>
</dbReference>
<keyword evidence="8 14" id="KW-0418">Kinase</keyword>
<dbReference type="AlphaFoldDB" id="A0A174IHE1"/>
<evidence type="ECO:0000256" key="4">
    <source>
        <dbReference type="ARBA" id="ARBA00022475"/>
    </source>
</evidence>
<feature type="transmembrane region" description="Helical" evidence="12">
    <location>
        <begin position="242"/>
        <end position="266"/>
    </location>
</feature>
<evidence type="ECO:0000256" key="1">
    <source>
        <dbReference type="ARBA" id="ARBA00000085"/>
    </source>
</evidence>
<gene>
    <name evidence="14" type="primary">yycG_4</name>
    <name evidence="14" type="ORF">ERS852471_02454</name>
</gene>
<dbReference type="InterPro" id="IPR003661">
    <property type="entry name" value="HisK_dim/P_dom"/>
</dbReference>
<dbReference type="InterPro" id="IPR005467">
    <property type="entry name" value="His_kinase_dom"/>
</dbReference>
<evidence type="ECO:0000256" key="6">
    <source>
        <dbReference type="ARBA" id="ARBA00022679"/>
    </source>
</evidence>
<dbReference type="GO" id="GO:0009927">
    <property type="term" value="F:histidine phosphotransfer kinase activity"/>
    <property type="evidence" value="ECO:0007669"/>
    <property type="project" value="TreeGrafter"/>
</dbReference>
<comment type="catalytic activity">
    <reaction evidence="1">
        <text>ATP + protein L-histidine = ADP + protein N-phospho-L-histidine.</text>
        <dbReference type="EC" id="2.7.13.3"/>
    </reaction>
</comment>
<accession>A0A174IHE1</accession>
<dbReference type="InterPro" id="IPR036890">
    <property type="entry name" value="HATPase_C_sf"/>
</dbReference>
<evidence type="ECO:0000256" key="12">
    <source>
        <dbReference type="SAM" id="Phobius"/>
    </source>
</evidence>
<comment type="subcellular location">
    <subcellularLocation>
        <location evidence="2">Cell membrane</location>
    </subcellularLocation>
</comment>
<dbReference type="GO" id="GO:0000155">
    <property type="term" value="F:phosphorelay sensor kinase activity"/>
    <property type="evidence" value="ECO:0007669"/>
    <property type="project" value="InterPro"/>
</dbReference>
<evidence type="ECO:0000256" key="10">
    <source>
        <dbReference type="ARBA" id="ARBA00023012"/>
    </source>
</evidence>
<organism evidence="14 15">
    <name type="scientific">Clostridium disporicum</name>
    <dbReference type="NCBI Taxonomy" id="84024"/>
    <lineage>
        <taxon>Bacteria</taxon>
        <taxon>Bacillati</taxon>
        <taxon>Bacillota</taxon>
        <taxon>Clostridia</taxon>
        <taxon>Eubacteriales</taxon>
        <taxon>Clostridiaceae</taxon>
        <taxon>Clostridium</taxon>
    </lineage>
</organism>
<dbReference type="CDD" id="cd00082">
    <property type="entry name" value="HisKA"/>
    <property type="match status" value="1"/>
</dbReference>
<dbReference type="PANTHER" id="PTHR43047">
    <property type="entry name" value="TWO-COMPONENT HISTIDINE PROTEIN KINASE"/>
    <property type="match status" value="1"/>
</dbReference>
<dbReference type="PROSITE" id="PS50109">
    <property type="entry name" value="HIS_KIN"/>
    <property type="match status" value="1"/>
</dbReference>
<dbReference type="SMART" id="SM00387">
    <property type="entry name" value="HATPase_c"/>
    <property type="match status" value="1"/>
</dbReference>
<dbReference type="SMART" id="SM00388">
    <property type="entry name" value="HisKA"/>
    <property type="match status" value="1"/>
</dbReference>
<dbReference type="EC" id="2.7.13.3" evidence="3"/>
<keyword evidence="9" id="KW-0067">ATP-binding</keyword>
<feature type="transmembrane region" description="Helical" evidence="12">
    <location>
        <begin position="181"/>
        <end position="202"/>
    </location>
</feature>
<name>A0A174IHE1_9CLOT</name>
<dbReference type="InterPro" id="IPR003594">
    <property type="entry name" value="HATPase_dom"/>
</dbReference>
<dbReference type="GO" id="GO:0005524">
    <property type="term" value="F:ATP binding"/>
    <property type="evidence" value="ECO:0007669"/>
    <property type="project" value="UniProtKB-KW"/>
</dbReference>
<keyword evidence="12" id="KW-1133">Transmembrane helix</keyword>
<evidence type="ECO:0000256" key="5">
    <source>
        <dbReference type="ARBA" id="ARBA00022553"/>
    </source>
</evidence>
<dbReference type="SUPFAM" id="SSF55874">
    <property type="entry name" value="ATPase domain of HSP90 chaperone/DNA topoisomerase II/histidine kinase"/>
    <property type="match status" value="1"/>
</dbReference>
<feature type="transmembrane region" description="Helical" evidence="12">
    <location>
        <begin position="20"/>
        <end position="40"/>
    </location>
</feature>
<evidence type="ECO:0000313" key="14">
    <source>
        <dbReference type="EMBL" id="CUO84798.1"/>
    </source>
</evidence>
<keyword evidence="7" id="KW-0547">Nucleotide-binding</keyword>
<dbReference type="PANTHER" id="PTHR43047:SF72">
    <property type="entry name" value="OSMOSENSING HISTIDINE PROTEIN KINASE SLN1"/>
    <property type="match status" value="1"/>
</dbReference>
<keyword evidence="11 12" id="KW-0472">Membrane</keyword>
<feature type="transmembrane region" description="Helical" evidence="12">
    <location>
        <begin position="209"/>
        <end position="230"/>
    </location>
</feature>
<feature type="transmembrane region" description="Helical" evidence="12">
    <location>
        <begin position="82"/>
        <end position="102"/>
    </location>
</feature>
<feature type="transmembrane region" description="Helical" evidence="12">
    <location>
        <begin position="114"/>
        <end position="132"/>
    </location>
</feature>
<proteinExistence type="predicted"/>
<feature type="transmembrane region" description="Helical" evidence="12">
    <location>
        <begin position="52"/>
        <end position="75"/>
    </location>
</feature>
<keyword evidence="6 14" id="KW-0808">Transferase</keyword>